<dbReference type="Pfam" id="PF25597">
    <property type="entry name" value="SH3_retrovirus"/>
    <property type="match status" value="1"/>
</dbReference>
<dbReference type="PANTHER" id="PTHR42648:SF18">
    <property type="entry name" value="RETROTRANSPOSON, UNCLASSIFIED-LIKE PROTEIN"/>
    <property type="match status" value="1"/>
</dbReference>
<evidence type="ECO:0000256" key="3">
    <source>
        <dbReference type="SAM" id="MobiDB-lite"/>
    </source>
</evidence>
<dbReference type="InterPro" id="IPR039537">
    <property type="entry name" value="Retrotran_Ty1/copia-like"/>
</dbReference>
<evidence type="ECO:0000313" key="5">
    <source>
        <dbReference type="EMBL" id="GEU94115.1"/>
    </source>
</evidence>
<dbReference type="EMBL" id="BKCJ010011001">
    <property type="protein sequence ID" value="GEU94115.1"/>
    <property type="molecule type" value="Genomic_DNA"/>
</dbReference>
<dbReference type="PANTHER" id="PTHR42648">
    <property type="entry name" value="TRANSPOSASE, PUTATIVE-RELATED"/>
    <property type="match status" value="1"/>
</dbReference>
<dbReference type="Pfam" id="PF07727">
    <property type="entry name" value="RVT_2"/>
    <property type="match status" value="1"/>
</dbReference>
<evidence type="ECO:0000259" key="4">
    <source>
        <dbReference type="PROSITE" id="PS50994"/>
    </source>
</evidence>
<dbReference type="InterPro" id="IPR036397">
    <property type="entry name" value="RNaseH_sf"/>
</dbReference>
<dbReference type="InterPro" id="IPR012337">
    <property type="entry name" value="RNaseH-like_sf"/>
</dbReference>
<dbReference type="AlphaFoldDB" id="A0A6L2PBL7"/>
<dbReference type="InterPro" id="IPR013103">
    <property type="entry name" value="RVT_2"/>
</dbReference>
<dbReference type="GO" id="GO:0003676">
    <property type="term" value="F:nucleic acid binding"/>
    <property type="evidence" value="ECO:0007669"/>
    <property type="project" value="InterPro"/>
</dbReference>
<protein>
    <recommendedName>
        <fullName evidence="4">Integrase catalytic domain-containing protein</fullName>
    </recommendedName>
</protein>
<dbReference type="SUPFAM" id="SSF53098">
    <property type="entry name" value="Ribonuclease H-like"/>
    <property type="match status" value="1"/>
</dbReference>
<reference evidence="5" key="1">
    <citation type="journal article" date="2019" name="Sci. Rep.">
        <title>Draft genome of Tanacetum cinerariifolium, the natural source of mosquito coil.</title>
        <authorList>
            <person name="Yamashiro T."/>
            <person name="Shiraishi A."/>
            <person name="Satake H."/>
            <person name="Nakayama K."/>
        </authorList>
    </citation>
    <scope>NUCLEOTIDE SEQUENCE</scope>
</reference>
<feature type="domain" description="Integrase catalytic" evidence="4">
    <location>
        <begin position="76"/>
        <end position="255"/>
    </location>
</feature>
<dbReference type="PROSITE" id="PS50994">
    <property type="entry name" value="INTEGRASE"/>
    <property type="match status" value="1"/>
</dbReference>
<feature type="compositionally biased region" description="Basic and acidic residues" evidence="3">
    <location>
        <begin position="977"/>
        <end position="990"/>
    </location>
</feature>
<dbReference type="InterPro" id="IPR057670">
    <property type="entry name" value="SH3_retrovirus"/>
</dbReference>
<dbReference type="GO" id="GO:0015074">
    <property type="term" value="P:DNA integration"/>
    <property type="evidence" value="ECO:0007669"/>
    <property type="project" value="InterPro"/>
</dbReference>
<dbReference type="GO" id="GO:0016787">
    <property type="term" value="F:hydrolase activity"/>
    <property type="evidence" value="ECO:0007669"/>
    <property type="project" value="UniProtKB-KW"/>
</dbReference>
<evidence type="ECO:0000256" key="1">
    <source>
        <dbReference type="ARBA" id="ARBA00022723"/>
    </source>
</evidence>
<keyword evidence="1" id="KW-0479">Metal-binding</keyword>
<keyword evidence="2" id="KW-0378">Hydrolase</keyword>
<feature type="compositionally biased region" description="Acidic residues" evidence="3">
    <location>
        <begin position="681"/>
        <end position="707"/>
    </location>
</feature>
<name>A0A6L2PBL7_TANCI</name>
<evidence type="ECO:0000256" key="2">
    <source>
        <dbReference type="ARBA" id="ARBA00022801"/>
    </source>
</evidence>
<sequence length="1170" mass="133075">MDAPTILVSANSSEGSLRDAINIGVDVVHPAPVVAVAFPAEDMSTLRFRMGMAEAKNDSLHDHLCSACAMDKSKKQAHKPKSEDTNKEKLYLLHIDLCGPMHVASINGEKYILVIMDDYSWFTWVKFLKDEAPDFIIKFLKMIQVRLNTPVRNIRTDNELSLSIKLCVAIMKVLVSLMKHQLRYLHEDLGKLQAKADIGIFIGYAPKKKAYRIYNRRTKKIIEAIHVDLDELTTMAYEQLVPVANAPRAVDLADSPVSMSIDQDAPSTVKTNEFSGVLKNKARLVAQGFKQEEGIDFKESFAPVDNPLHVYKLKKAVYDLKQAPRAWYDILSSFIISQHFSKSAVDPTLFTQIAGNDLLLMSFFLGLQISQSPRGIFLNQSKYAFEIIKKYGLLTSDSVDTPTMEKNILDEDLPRTPVDATLYRGMIGFLMYLTSSRPDLIYAVCLCARGRLNLGKTQREHTFQVVLDALALTLCYFAFLTTADVPEVCVQHFRDIFQICPRVQGQDFDELPTDEVIMSFFKELGHTREIKSIIDVVVDQMHQPWRTFATIINRVTPPKKARTFKKPVSPKLMIVSASPKEPINKLKRVKRPAKKSSNLPTTGVVIRDTPGVSVSKKKAPAKADRDKGIKLLSDATLLEDAQLKKLSRKASKKLTSFKQAAQVRELILNQRSFENNNESWGDSEDDNKSDDNNDEGSENDDDGGNDAQEEYVHTLKYSVLTDEETDDENKEFDDEEYDDLYKDVNVRSKVTEHEELGKGDVEMTDATHESGSQEMSYEQVIKDAYVTLTISQKTEGLFIRLCNTRTKFATQTALRSYTIEFEKKAQEEKDRYIDLIEKSIKDIIKDKVKSQLSQILPKEVSDFAIPEIQSAINKSLKNVILAKSSSQPKSTYEAAASLTEFELKKILLDKIQKGKSYQAAPEHKELYDALVKYYKLDKDLYESYGNTYSLKRDRNDKVKDEDPSAGLDRGLKKRKTNKDAKPTKGPKTKESNSSSSKGTKSQSKSSGKSVQAEELRLQIPICHRIKKGIWRVKDLQLRVKSYQKKINVTKPETTKPVIRKRDPYTPYSDPQGFIYVDNQGRNRLMRSDELYKFSDGTLTRLRTSLDDNNKNIHIEYLAQRRWSSLGKKKAHIMIKAIDKQLNERRLMRSLEKFVGGRHYETDLQLLQQII</sequence>
<feature type="compositionally biased region" description="Low complexity" evidence="3">
    <location>
        <begin position="991"/>
        <end position="1009"/>
    </location>
</feature>
<comment type="caution">
    <text evidence="5">The sequence shown here is derived from an EMBL/GenBank/DDBJ whole genome shotgun (WGS) entry which is preliminary data.</text>
</comment>
<gene>
    <name evidence="5" type="ORF">Tci_066093</name>
</gene>
<proteinExistence type="predicted"/>
<dbReference type="Gene3D" id="3.30.420.10">
    <property type="entry name" value="Ribonuclease H-like superfamily/Ribonuclease H"/>
    <property type="match status" value="1"/>
</dbReference>
<feature type="region of interest" description="Disordered" evidence="3">
    <location>
        <begin position="954"/>
        <end position="1012"/>
    </location>
</feature>
<organism evidence="5">
    <name type="scientific">Tanacetum cinerariifolium</name>
    <name type="common">Dalmatian daisy</name>
    <name type="synonym">Chrysanthemum cinerariifolium</name>
    <dbReference type="NCBI Taxonomy" id="118510"/>
    <lineage>
        <taxon>Eukaryota</taxon>
        <taxon>Viridiplantae</taxon>
        <taxon>Streptophyta</taxon>
        <taxon>Embryophyta</taxon>
        <taxon>Tracheophyta</taxon>
        <taxon>Spermatophyta</taxon>
        <taxon>Magnoliopsida</taxon>
        <taxon>eudicotyledons</taxon>
        <taxon>Gunneridae</taxon>
        <taxon>Pentapetalae</taxon>
        <taxon>asterids</taxon>
        <taxon>campanulids</taxon>
        <taxon>Asterales</taxon>
        <taxon>Asteraceae</taxon>
        <taxon>Asteroideae</taxon>
        <taxon>Anthemideae</taxon>
        <taxon>Anthemidinae</taxon>
        <taxon>Tanacetum</taxon>
    </lineage>
</organism>
<dbReference type="InterPro" id="IPR001584">
    <property type="entry name" value="Integrase_cat-core"/>
</dbReference>
<dbReference type="GO" id="GO:0046872">
    <property type="term" value="F:metal ion binding"/>
    <property type="evidence" value="ECO:0007669"/>
    <property type="project" value="UniProtKB-KW"/>
</dbReference>
<feature type="region of interest" description="Disordered" evidence="3">
    <location>
        <begin position="674"/>
        <end position="707"/>
    </location>
</feature>
<accession>A0A6L2PBL7</accession>